<dbReference type="SUPFAM" id="SSF50199">
    <property type="entry name" value="Staphylococcal nuclease"/>
    <property type="match status" value="1"/>
</dbReference>
<evidence type="ECO:0000313" key="5">
    <source>
        <dbReference type="EMBL" id="SAI65986.1"/>
    </source>
</evidence>
<dbReference type="PANTHER" id="PTHR12302:SF3">
    <property type="entry name" value="SERINE_THREONINE-PROTEIN KINASE 31"/>
    <property type="match status" value="1"/>
</dbReference>
<dbReference type="SMART" id="SM00318">
    <property type="entry name" value="SNc"/>
    <property type="match status" value="1"/>
</dbReference>
<keyword evidence="3 5" id="KW-0378">Hydrolase</keyword>
<name>A0A157Q678_9BORD</name>
<dbReference type="KEGG" id="btrm:SAMEA390648700024"/>
<dbReference type="eggNOG" id="COG1525">
    <property type="taxonomic scope" value="Bacteria"/>
</dbReference>
<evidence type="ECO:0000256" key="2">
    <source>
        <dbReference type="ARBA" id="ARBA00022759"/>
    </source>
</evidence>
<sequence>MRNLLSVFRPARSGRARVAALLALLMLVGLVSWLGTGRAPDGGIVTSPGTADGPVPAGRYVLQGKIVDVADGDTVTLQAAGARHRIRLDSIDAPESGHGPQQPGQPFAQAARRQLSALVAGKTLQAQCYEKDQYGRDVCALMLPGGSSANRELVASGHAWAYTARRGAYLNDGAMRGLQARAERAGLGLWAQSGARAPWQWRYDCWKQQQCH</sequence>
<evidence type="ECO:0000313" key="6">
    <source>
        <dbReference type="Proteomes" id="UP000076825"/>
    </source>
</evidence>
<feature type="domain" description="TNase-like" evidence="4">
    <location>
        <begin position="60"/>
        <end position="192"/>
    </location>
</feature>
<keyword evidence="1" id="KW-0540">Nuclease</keyword>
<dbReference type="EC" id="3.1.31.1" evidence="5"/>
<dbReference type="GO" id="GO:0003676">
    <property type="term" value="F:nucleic acid binding"/>
    <property type="evidence" value="ECO:0007669"/>
    <property type="project" value="InterPro"/>
</dbReference>
<gene>
    <name evidence="5" type="primary">nucH</name>
    <name evidence="5" type="ORF">SAMEA3906487_00024</name>
</gene>
<dbReference type="PROSITE" id="PS01123">
    <property type="entry name" value="TNASE_1"/>
    <property type="match status" value="1"/>
</dbReference>
<evidence type="ECO:0000256" key="3">
    <source>
        <dbReference type="ARBA" id="ARBA00022801"/>
    </source>
</evidence>
<dbReference type="PANTHER" id="PTHR12302">
    <property type="entry name" value="EBNA2 BINDING PROTEIN P100"/>
    <property type="match status" value="1"/>
</dbReference>
<proteinExistence type="predicted"/>
<dbReference type="InterPro" id="IPR035437">
    <property type="entry name" value="SNase_OB-fold_sf"/>
</dbReference>
<dbReference type="Gene3D" id="2.40.50.90">
    <property type="match status" value="1"/>
</dbReference>
<dbReference type="Pfam" id="PF00565">
    <property type="entry name" value="SNase"/>
    <property type="match status" value="1"/>
</dbReference>
<dbReference type="STRING" id="123899.SAMEA3906487_00024"/>
<dbReference type="RefSeq" id="WP_231940108.1">
    <property type="nucleotide sequence ID" value="NZ_CP016340.1"/>
</dbReference>
<keyword evidence="6" id="KW-1185">Reference proteome</keyword>
<dbReference type="EMBL" id="LT546645">
    <property type="protein sequence ID" value="SAI65986.1"/>
    <property type="molecule type" value="Genomic_DNA"/>
</dbReference>
<evidence type="ECO:0000259" key="4">
    <source>
        <dbReference type="PROSITE" id="PS50830"/>
    </source>
</evidence>
<dbReference type="PATRIC" id="fig|123899.6.peg.21"/>
<dbReference type="GeneID" id="56588551"/>
<accession>A0A157Q678</accession>
<organism evidence="5 6">
    <name type="scientific">Bordetella trematum</name>
    <dbReference type="NCBI Taxonomy" id="123899"/>
    <lineage>
        <taxon>Bacteria</taxon>
        <taxon>Pseudomonadati</taxon>
        <taxon>Pseudomonadota</taxon>
        <taxon>Betaproteobacteria</taxon>
        <taxon>Burkholderiales</taxon>
        <taxon>Alcaligenaceae</taxon>
        <taxon>Bordetella</taxon>
    </lineage>
</organism>
<dbReference type="Proteomes" id="UP000076825">
    <property type="component" value="Chromosome 1"/>
</dbReference>
<dbReference type="AlphaFoldDB" id="A0A157Q678"/>
<dbReference type="PROSITE" id="PS50830">
    <property type="entry name" value="TNASE_3"/>
    <property type="match status" value="1"/>
</dbReference>
<dbReference type="InterPro" id="IPR016071">
    <property type="entry name" value="Staphylococal_nuclease_OB-fold"/>
</dbReference>
<dbReference type="InterPro" id="IPR002071">
    <property type="entry name" value="Thermonucl_AS"/>
</dbReference>
<evidence type="ECO:0000256" key="1">
    <source>
        <dbReference type="ARBA" id="ARBA00022722"/>
    </source>
</evidence>
<keyword evidence="2" id="KW-0255">Endonuclease</keyword>
<protein>
    <submittedName>
        <fullName evidence="5">Nuclease</fullName>
        <ecNumber evidence="5">3.1.31.1</ecNumber>
    </submittedName>
</protein>
<reference evidence="5 6" key="1">
    <citation type="submission" date="2016-04" db="EMBL/GenBank/DDBJ databases">
        <authorList>
            <consortium name="Pathogen Informatics"/>
        </authorList>
    </citation>
    <scope>NUCLEOTIDE SEQUENCE [LARGE SCALE GENOMIC DNA]</scope>
    <source>
        <strain evidence="5 6">H044680328</strain>
    </source>
</reference>
<dbReference type="GO" id="GO:1990599">
    <property type="term" value="F:3' overhang single-stranded DNA endodeoxyribonuclease activity"/>
    <property type="evidence" value="ECO:0007669"/>
    <property type="project" value="UniProtKB-EC"/>
</dbReference>